<keyword evidence="5 8" id="KW-1133">Transmembrane helix</keyword>
<feature type="transmembrane region" description="Helical" evidence="8">
    <location>
        <begin position="466"/>
        <end position="483"/>
    </location>
</feature>
<protein>
    <submittedName>
        <fullName evidence="9">OPT superfamily oligopeptide transporter</fullName>
    </submittedName>
</protein>
<feature type="transmembrane region" description="Helical" evidence="8">
    <location>
        <begin position="121"/>
        <end position="144"/>
    </location>
</feature>
<feature type="transmembrane region" description="Helical" evidence="8">
    <location>
        <begin position="635"/>
        <end position="658"/>
    </location>
</feature>
<proteinExistence type="inferred from homology"/>
<dbReference type="PANTHER" id="PTHR31645">
    <property type="entry name" value="OLIGOPEPTIDE TRANSPORTER YGL114W-RELATED"/>
    <property type="match status" value="1"/>
</dbReference>
<feature type="transmembrane region" description="Helical" evidence="8">
    <location>
        <begin position="441"/>
        <end position="459"/>
    </location>
</feature>
<dbReference type="InterPro" id="IPR004813">
    <property type="entry name" value="OPT"/>
</dbReference>
<evidence type="ECO:0000256" key="6">
    <source>
        <dbReference type="ARBA" id="ARBA00023136"/>
    </source>
</evidence>
<comment type="subcellular location">
    <subcellularLocation>
        <location evidence="1">Membrane</location>
        <topology evidence="1">Multi-pass membrane protein</topology>
    </subcellularLocation>
</comment>
<accession>A0ABR4KEF0</accession>
<feature type="transmembrane region" description="Helical" evidence="8">
    <location>
        <begin position="595"/>
        <end position="614"/>
    </location>
</feature>
<keyword evidence="4 8" id="KW-0812">Transmembrane</keyword>
<feature type="region of interest" description="Disordered" evidence="7">
    <location>
        <begin position="1"/>
        <end position="29"/>
    </location>
</feature>
<evidence type="ECO:0000256" key="3">
    <source>
        <dbReference type="ARBA" id="ARBA00022448"/>
    </source>
</evidence>
<keyword evidence="6 8" id="KW-0472">Membrane</keyword>
<reference evidence="9 10" key="1">
    <citation type="submission" date="2024-07" db="EMBL/GenBank/DDBJ databases">
        <title>Section-level genome sequencing and comparative genomics of Aspergillus sections Usti and Cavernicolus.</title>
        <authorList>
            <consortium name="Lawrence Berkeley National Laboratory"/>
            <person name="Nybo J.L."/>
            <person name="Vesth T.C."/>
            <person name="Theobald S."/>
            <person name="Frisvad J.C."/>
            <person name="Larsen T.O."/>
            <person name="Kjaerboelling I."/>
            <person name="Rothschild-Mancinelli K."/>
            <person name="Lyhne E.K."/>
            <person name="Kogle M.E."/>
            <person name="Barry K."/>
            <person name="Clum A."/>
            <person name="Na H."/>
            <person name="Ledsgaard L."/>
            <person name="Lin J."/>
            <person name="Lipzen A."/>
            <person name="Kuo A."/>
            <person name="Riley R."/>
            <person name="Mondo S."/>
            <person name="Labutti K."/>
            <person name="Haridas S."/>
            <person name="Pangalinan J."/>
            <person name="Salamov A.A."/>
            <person name="Simmons B.A."/>
            <person name="Magnuson J.K."/>
            <person name="Chen J."/>
            <person name="Drula E."/>
            <person name="Henrissat B."/>
            <person name="Wiebenga A."/>
            <person name="Lubbers R.J."/>
            <person name="Gomes A.C."/>
            <person name="Makela M.R."/>
            <person name="Stajich J."/>
            <person name="Grigoriev I.V."/>
            <person name="Mortensen U.H."/>
            <person name="De Vries R.P."/>
            <person name="Baker S.E."/>
            <person name="Andersen M.R."/>
        </authorList>
    </citation>
    <scope>NUCLEOTIDE SEQUENCE [LARGE SCALE GENOMIC DNA]</scope>
    <source>
        <strain evidence="9 10">CBS 123904</strain>
    </source>
</reference>
<gene>
    <name evidence="9" type="ORF">BJY01DRAFT_245352</name>
</gene>
<feature type="transmembrane region" description="Helical" evidence="8">
    <location>
        <begin position="348"/>
        <end position="367"/>
    </location>
</feature>
<evidence type="ECO:0000313" key="10">
    <source>
        <dbReference type="Proteomes" id="UP001610446"/>
    </source>
</evidence>
<evidence type="ECO:0000256" key="5">
    <source>
        <dbReference type="ARBA" id="ARBA00022989"/>
    </source>
</evidence>
<feature type="transmembrane region" description="Helical" evidence="8">
    <location>
        <begin position="156"/>
        <end position="177"/>
    </location>
</feature>
<evidence type="ECO:0000256" key="8">
    <source>
        <dbReference type="SAM" id="Phobius"/>
    </source>
</evidence>
<evidence type="ECO:0000256" key="7">
    <source>
        <dbReference type="SAM" id="MobiDB-lite"/>
    </source>
</evidence>
<evidence type="ECO:0000256" key="1">
    <source>
        <dbReference type="ARBA" id="ARBA00004141"/>
    </source>
</evidence>
<dbReference type="InterPro" id="IPR045035">
    <property type="entry name" value="YSL-like"/>
</dbReference>
<keyword evidence="10" id="KW-1185">Reference proteome</keyword>
<feature type="transmembrane region" description="Helical" evidence="8">
    <location>
        <begin position="670"/>
        <end position="690"/>
    </location>
</feature>
<feature type="transmembrane region" description="Helical" evidence="8">
    <location>
        <begin position="533"/>
        <end position="554"/>
    </location>
</feature>
<organism evidence="9 10">
    <name type="scientific">Aspergillus pseudoustus</name>
    <dbReference type="NCBI Taxonomy" id="1810923"/>
    <lineage>
        <taxon>Eukaryota</taxon>
        <taxon>Fungi</taxon>
        <taxon>Dikarya</taxon>
        <taxon>Ascomycota</taxon>
        <taxon>Pezizomycotina</taxon>
        <taxon>Eurotiomycetes</taxon>
        <taxon>Eurotiomycetidae</taxon>
        <taxon>Eurotiales</taxon>
        <taxon>Aspergillaceae</taxon>
        <taxon>Aspergillus</taxon>
        <taxon>Aspergillus subgen. Nidulantes</taxon>
    </lineage>
</organism>
<dbReference type="Proteomes" id="UP001610446">
    <property type="component" value="Unassembled WGS sequence"/>
</dbReference>
<dbReference type="Pfam" id="PF03169">
    <property type="entry name" value="OPT"/>
    <property type="match status" value="1"/>
</dbReference>
<name>A0ABR4KEF0_9EURO</name>
<keyword evidence="3" id="KW-0813">Transport</keyword>
<feature type="transmembrane region" description="Helical" evidence="8">
    <location>
        <begin position="299"/>
        <end position="323"/>
    </location>
</feature>
<comment type="similarity">
    <text evidence="2">Belongs to the oligopeptide OPT transporter family.</text>
</comment>
<evidence type="ECO:0000313" key="9">
    <source>
        <dbReference type="EMBL" id="KAL2850654.1"/>
    </source>
</evidence>
<dbReference type="EMBL" id="JBFXLU010000035">
    <property type="protein sequence ID" value="KAL2850654.1"/>
    <property type="molecule type" value="Genomic_DNA"/>
</dbReference>
<dbReference type="PANTHER" id="PTHR31645:SF3">
    <property type="entry name" value="OLIGOPEPTIDE TRANSPORTER"/>
    <property type="match status" value="1"/>
</dbReference>
<sequence length="716" mass="77494">MNTKKESVDISTAGPEAQQAQADEKAEGSTELLTTSLYDPFPAIPGEPEEPNPLTVRAVLLGWSLGGLVNASNVYLGLKMGVANDANMLVAIVGYSLMQFCHWTSIPFLRGTFGPKEHALIQTVATSCGGLSTLFIAAVPAMYQLNLMGDNPTHDYWRLVTLTAASAFFGTAISAFMRKRFVIGLARELQLSYPTAVAVATTIRNFHQRTTGDRLFRKQTRVLLLVFAFCLVWVVGTSYATGILFDWYVFWWFYAWGGYNNAAVQAVNWGFQTIEWTPAFLGFGMLFHMNVAVSWMAGYIVAFGIVGPILVAKGMASGIAYSAEYPDLVTFMSLDSADPLNSPSPRYWLMWPAILVMITASVTDLACQWRVFGRSVRIAARAAAASIGRWRRPQEGRRPSIANAPSGEQDVRWWENWGSLFLSSILTCVALGLQYHINVGITILALIMAVLFAIVAVQCTGQTSTSPIVIVANIMQLLIGAIYRNSSHPVKSSMLANLVTAAVGSTAAMQACEMTTDFKIGFFLRTPPRLQWYGQWLGTIPAIFLSPAMFIVFMKGYGCVLDLSQATTCSFSAPSAAAYRVVTSSILSPELPISGAIWGFAGVACALTIMIHCLRAWAQATDRFRLAACLPNMMAMGFGVVLPASQYGLALVIGALAARLWRRKHPHTFNLLYFAVAAGMIGGESIGGLVKAILNIANVGGPTYYGTTLGCPAGAC</sequence>
<evidence type="ECO:0000256" key="2">
    <source>
        <dbReference type="ARBA" id="ARBA00008807"/>
    </source>
</evidence>
<comment type="caution">
    <text evidence="9">The sequence shown here is derived from an EMBL/GenBank/DDBJ whole genome shotgun (WGS) entry which is preliminary data.</text>
</comment>
<evidence type="ECO:0000256" key="4">
    <source>
        <dbReference type="ARBA" id="ARBA00022692"/>
    </source>
</evidence>
<feature type="transmembrane region" description="Helical" evidence="8">
    <location>
        <begin position="222"/>
        <end position="249"/>
    </location>
</feature>